<keyword evidence="2 4" id="KW-0442">Lipid degradation</keyword>
<evidence type="ECO:0000313" key="6">
    <source>
        <dbReference type="EMBL" id="SFR75785.1"/>
    </source>
</evidence>
<keyword evidence="1 4" id="KW-0378">Hydrolase</keyword>
<dbReference type="InterPro" id="IPR002641">
    <property type="entry name" value="PNPLA_dom"/>
</dbReference>
<dbReference type="Proteomes" id="UP000198824">
    <property type="component" value="Unassembled WGS sequence"/>
</dbReference>
<comment type="caution">
    <text evidence="4">Lacks conserved residue(s) required for the propagation of feature annotation.</text>
</comment>
<dbReference type="Pfam" id="PF01734">
    <property type="entry name" value="Patatin"/>
    <property type="match status" value="1"/>
</dbReference>
<feature type="domain" description="PNPLA" evidence="5">
    <location>
        <begin position="10"/>
        <end position="214"/>
    </location>
</feature>
<evidence type="ECO:0000259" key="5">
    <source>
        <dbReference type="PROSITE" id="PS51635"/>
    </source>
</evidence>
<evidence type="ECO:0000256" key="3">
    <source>
        <dbReference type="ARBA" id="ARBA00023098"/>
    </source>
</evidence>
<evidence type="ECO:0000256" key="4">
    <source>
        <dbReference type="PROSITE-ProRule" id="PRU01161"/>
    </source>
</evidence>
<accession>A0A1I6J9W2</accession>
<dbReference type="PANTHER" id="PTHR14226:SF57">
    <property type="entry name" value="BLR7027 PROTEIN"/>
    <property type="match status" value="1"/>
</dbReference>
<reference evidence="6 7" key="1">
    <citation type="submission" date="2016-10" db="EMBL/GenBank/DDBJ databases">
        <authorList>
            <person name="de Groot N.N."/>
        </authorList>
    </citation>
    <scope>NUCLEOTIDE SEQUENCE [LARGE SCALE GENOMIC DNA]</scope>
    <source>
        <strain evidence="6 7">S5-249</strain>
    </source>
</reference>
<dbReference type="EMBL" id="FOZG01000001">
    <property type="protein sequence ID" value="SFR75785.1"/>
    <property type="molecule type" value="Genomic_DNA"/>
</dbReference>
<feature type="short sequence motif" description="GXSXG" evidence="4">
    <location>
        <begin position="42"/>
        <end position="46"/>
    </location>
</feature>
<evidence type="ECO:0000256" key="2">
    <source>
        <dbReference type="ARBA" id="ARBA00022963"/>
    </source>
</evidence>
<keyword evidence="3 4" id="KW-0443">Lipid metabolism</keyword>
<feature type="active site" description="Proton acceptor" evidence="4">
    <location>
        <position position="201"/>
    </location>
</feature>
<dbReference type="Gene3D" id="3.40.1090.10">
    <property type="entry name" value="Cytosolic phospholipase A2 catalytic domain"/>
    <property type="match status" value="2"/>
</dbReference>
<proteinExistence type="predicted"/>
<dbReference type="AlphaFoldDB" id="A0A1I6J9W2"/>
<dbReference type="PANTHER" id="PTHR14226">
    <property type="entry name" value="NEUROPATHY TARGET ESTERASE/SWISS CHEESE D.MELANOGASTER"/>
    <property type="match status" value="1"/>
</dbReference>
<dbReference type="OrthoDB" id="9807112at2"/>
<organism evidence="6 7">
    <name type="scientific">Sphingomonas jatrophae</name>
    <dbReference type="NCBI Taxonomy" id="1166337"/>
    <lineage>
        <taxon>Bacteria</taxon>
        <taxon>Pseudomonadati</taxon>
        <taxon>Pseudomonadota</taxon>
        <taxon>Alphaproteobacteria</taxon>
        <taxon>Sphingomonadales</taxon>
        <taxon>Sphingomonadaceae</taxon>
        <taxon>Sphingomonas</taxon>
    </lineage>
</organism>
<dbReference type="STRING" id="1166337.SAMN05192580_0015"/>
<dbReference type="RefSeq" id="WP_093309136.1">
    <property type="nucleotide sequence ID" value="NZ_FOZG01000001.1"/>
</dbReference>
<dbReference type="InterPro" id="IPR050301">
    <property type="entry name" value="NTE"/>
</dbReference>
<evidence type="ECO:0000313" key="7">
    <source>
        <dbReference type="Proteomes" id="UP000198824"/>
    </source>
</evidence>
<dbReference type="PROSITE" id="PS51635">
    <property type="entry name" value="PNPLA"/>
    <property type="match status" value="1"/>
</dbReference>
<feature type="short sequence motif" description="DGA/G" evidence="4">
    <location>
        <begin position="201"/>
        <end position="203"/>
    </location>
</feature>
<sequence>MADAPRPCTLILGGGLALGAYHAGAVRTLLADETLDIQAIGGASIGAIMAALIAGTPPDDRIAALDAFWATVGRETGNSFLPSAGGVRHLANWGSALTSRTAGVANMFRPRWPGEREEDGPCPALYSNEPLRRLLADRIDFARLNSAGPRLCISTTDVLAGEVVLFDTAAGDVIALEHVLASGALMPAFSPMQVGERLLADGGFAANAPLEPFLASDRIQPSTPLVILVDLFSPDDAAPTSLEASLARSQDLLFAMQTRLRLEALVRERALEARIAPEVAGTDLFHISYRPLPHEAGSEKAYDLSRATLRDRQAVGTRDAARLLRRMCDVGLSSEAGLRVHRIGHDGP</sequence>
<gene>
    <name evidence="6" type="ORF">SAMN05192580_0015</name>
</gene>
<dbReference type="SUPFAM" id="SSF52151">
    <property type="entry name" value="FabD/lysophospholipase-like"/>
    <property type="match status" value="1"/>
</dbReference>
<protein>
    <submittedName>
        <fullName evidence="6">NTE family protein</fullName>
    </submittedName>
</protein>
<dbReference type="InterPro" id="IPR016035">
    <property type="entry name" value="Acyl_Trfase/lysoPLipase"/>
</dbReference>
<dbReference type="GO" id="GO:0016787">
    <property type="term" value="F:hydrolase activity"/>
    <property type="evidence" value="ECO:0007669"/>
    <property type="project" value="UniProtKB-UniRule"/>
</dbReference>
<name>A0A1I6J9W2_9SPHN</name>
<feature type="active site" description="Nucleophile" evidence="4">
    <location>
        <position position="44"/>
    </location>
</feature>
<dbReference type="GO" id="GO:0016042">
    <property type="term" value="P:lipid catabolic process"/>
    <property type="evidence" value="ECO:0007669"/>
    <property type="project" value="UniProtKB-UniRule"/>
</dbReference>
<keyword evidence="7" id="KW-1185">Reference proteome</keyword>
<evidence type="ECO:0000256" key="1">
    <source>
        <dbReference type="ARBA" id="ARBA00022801"/>
    </source>
</evidence>